<dbReference type="PATRIC" id="fig|1121015.4.peg.690"/>
<dbReference type="InterPro" id="IPR018642">
    <property type="entry name" value="DUF2066"/>
</dbReference>
<evidence type="ECO:0008006" key="5">
    <source>
        <dbReference type="Google" id="ProtNLM"/>
    </source>
</evidence>
<dbReference type="STRING" id="1121015.GCA_000420545_01646"/>
<keyword evidence="4" id="KW-1185">Reference proteome</keyword>
<protein>
    <recommendedName>
        <fullName evidence="5">DUF2066 domain-containing protein</fullName>
    </recommendedName>
</protein>
<keyword evidence="2" id="KW-0732">Signal</keyword>
<gene>
    <name evidence="3" type="ORF">N789_03505</name>
</gene>
<evidence type="ECO:0000256" key="2">
    <source>
        <dbReference type="SAM" id="SignalP"/>
    </source>
</evidence>
<proteinExistence type="predicted"/>
<evidence type="ECO:0000256" key="1">
    <source>
        <dbReference type="SAM" id="MobiDB-lite"/>
    </source>
</evidence>
<dbReference type="RefSeq" id="WP_022969267.1">
    <property type="nucleotide sequence ID" value="NZ_ATVD01000002.1"/>
</dbReference>
<reference evidence="3 4" key="1">
    <citation type="submission" date="2013-09" db="EMBL/GenBank/DDBJ databases">
        <title>Genome sequencing of Arenimonas oryziterrae.</title>
        <authorList>
            <person name="Chen F."/>
            <person name="Wang G."/>
        </authorList>
    </citation>
    <scope>NUCLEOTIDE SEQUENCE [LARGE SCALE GENOMIC DNA]</scope>
    <source>
        <strain evidence="3 4">YC6267</strain>
    </source>
</reference>
<evidence type="ECO:0000313" key="3">
    <source>
        <dbReference type="EMBL" id="KFN45102.1"/>
    </source>
</evidence>
<feature type="signal peptide" evidence="2">
    <location>
        <begin position="1"/>
        <end position="23"/>
    </location>
</feature>
<comment type="caution">
    <text evidence="3">The sequence shown here is derived from an EMBL/GenBank/DDBJ whole genome shotgun (WGS) entry which is preliminary data.</text>
</comment>
<dbReference type="Proteomes" id="UP000029385">
    <property type="component" value="Unassembled WGS sequence"/>
</dbReference>
<accession>A0A091B0K2</accession>
<dbReference type="eggNOG" id="COG3249">
    <property type="taxonomic scope" value="Bacteria"/>
</dbReference>
<feature type="chain" id="PRO_5001869246" description="DUF2066 domain-containing protein" evidence="2">
    <location>
        <begin position="24"/>
        <end position="391"/>
    </location>
</feature>
<feature type="region of interest" description="Disordered" evidence="1">
    <location>
        <begin position="370"/>
        <end position="391"/>
    </location>
</feature>
<dbReference type="Pfam" id="PF09839">
    <property type="entry name" value="DUF2066"/>
    <property type="match status" value="1"/>
</dbReference>
<dbReference type="OrthoDB" id="6195299at2"/>
<name>A0A091B0K2_9GAMM</name>
<dbReference type="AlphaFoldDB" id="A0A091B0K2"/>
<sequence>MRPTFLFSRAALLLILCSASALAQVAAPTSPAKPATGAAASDPAPVKIRPMRDPALYKTEVILLSQGDAERRSATARGLAQVVIKLTGNVGAPTNPVIRRAMSTAQAYVSDAKTETASSDAEGNTAVGGVPVYKTQMTLSYDPVAVDALIAGAGLRYWTGVRPKPMLWLAIDDGRGPRLVTGQQLNVVRPLAQRGLERGLRFLLPAGSAIEQAAVPSVLALNAPAMQVLSARYNNDAQLVGKVYRSGGGWTGDWVLSQGGAELARWSLSDPDARRVIASGADPAADAIAKRDSVYLDIGPAGSYMIDIAGVQTQADFVRLMAYLQRLAIVKRVTAVEATADHLRLQLDLGLGLKGFRMIVDTDDTLQPMGETTSVNADGSPGASVPRYGLK</sequence>
<dbReference type="EMBL" id="AVCI01000001">
    <property type="protein sequence ID" value="KFN45102.1"/>
    <property type="molecule type" value="Genomic_DNA"/>
</dbReference>
<evidence type="ECO:0000313" key="4">
    <source>
        <dbReference type="Proteomes" id="UP000029385"/>
    </source>
</evidence>
<organism evidence="3 4">
    <name type="scientific">Arenimonas oryziterrae DSM 21050 = YC6267</name>
    <dbReference type="NCBI Taxonomy" id="1121015"/>
    <lineage>
        <taxon>Bacteria</taxon>
        <taxon>Pseudomonadati</taxon>
        <taxon>Pseudomonadota</taxon>
        <taxon>Gammaproteobacteria</taxon>
        <taxon>Lysobacterales</taxon>
        <taxon>Lysobacteraceae</taxon>
        <taxon>Arenimonas</taxon>
    </lineage>
</organism>